<dbReference type="PANTHER" id="PTHR35803:SF2">
    <property type="entry name" value="RETAINING ALPHA-GALACTOSIDASE"/>
    <property type="match status" value="1"/>
</dbReference>
<keyword evidence="4" id="KW-0106">Calcium</keyword>
<comment type="cofactor">
    <cofactor evidence="1">
        <name>Ca(2+)</name>
        <dbReference type="ChEBI" id="CHEBI:29108"/>
    </cofactor>
</comment>
<feature type="chain" id="PRO_5036932899" evidence="6">
    <location>
        <begin position="35"/>
        <end position="633"/>
    </location>
</feature>
<evidence type="ECO:0000256" key="2">
    <source>
        <dbReference type="ARBA" id="ARBA00011245"/>
    </source>
</evidence>
<comment type="caution">
    <text evidence="10">The sequence shown here is derived from an EMBL/GenBank/DDBJ whole genome shotgun (WGS) entry which is preliminary data.</text>
</comment>
<dbReference type="InterPro" id="IPR029483">
    <property type="entry name" value="GH97_C"/>
</dbReference>
<feature type="domain" description="Glycosyl-hydrolase 97 catalytic" evidence="7">
    <location>
        <begin position="305"/>
        <end position="452"/>
    </location>
</feature>
<evidence type="ECO:0000259" key="9">
    <source>
        <dbReference type="Pfam" id="PF14509"/>
    </source>
</evidence>
<dbReference type="InterPro" id="IPR052720">
    <property type="entry name" value="Glycosyl_hydrolase_97"/>
</dbReference>
<proteinExistence type="predicted"/>
<keyword evidence="6" id="KW-0732">Signal</keyword>
<protein>
    <submittedName>
        <fullName evidence="10">Glycoside hydrolase family 97 catalytic domain-containing protein</fullName>
    </submittedName>
</protein>
<evidence type="ECO:0000313" key="10">
    <source>
        <dbReference type="EMBL" id="MBD1393394.1"/>
    </source>
</evidence>
<evidence type="ECO:0000259" key="7">
    <source>
        <dbReference type="Pfam" id="PF10566"/>
    </source>
</evidence>
<dbReference type="Pfam" id="PF14509">
    <property type="entry name" value="GH97_C"/>
    <property type="match status" value="1"/>
</dbReference>
<dbReference type="SUPFAM" id="SSF51445">
    <property type="entry name" value="(Trans)glycosidases"/>
    <property type="match status" value="1"/>
</dbReference>
<dbReference type="InterPro" id="IPR029486">
    <property type="entry name" value="GH97_N"/>
</dbReference>
<feature type="domain" description="Glycosyl-hydrolase 97 C-terminal oligomerisation" evidence="9">
    <location>
        <begin position="534"/>
        <end position="628"/>
    </location>
</feature>
<name>A0A926NXA0_9SPHI</name>
<organism evidence="10 11">
    <name type="scientific">Mucilaginibacter glaciei</name>
    <dbReference type="NCBI Taxonomy" id="2772109"/>
    <lineage>
        <taxon>Bacteria</taxon>
        <taxon>Pseudomonadati</taxon>
        <taxon>Bacteroidota</taxon>
        <taxon>Sphingobacteriia</taxon>
        <taxon>Sphingobacteriales</taxon>
        <taxon>Sphingobacteriaceae</taxon>
        <taxon>Mucilaginibacter</taxon>
    </lineage>
</organism>
<dbReference type="Gene3D" id="2.70.98.10">
    <property type="match status" value="1"/>
</dbReference>
<evidence type="ECO:0000256" key="3">
    <source>
        <dbReference type="ARBA" id="ARBA00022801"/>
    </source>
</evidence>
<gene>
    <name evidence="10" type="ORF">IDJ76_09815</name>
</gene>
<dbReference type="PANTHER" id="PTHR35803">
    <property type="entry name" value="GLUCAN 1,4-ALPHA-GLUCOSIDASE SUSB-RELATED"/>
    <property type="match status" value="1"/>
</dbReference>
<dbReference type="InterPro" id="IPR014718">
    <property type="entry name" value="GH-type_carb-bd"/>
</dbReference>
<dbReference type="EMBL" id="JACWMX010000003">
    <property type="protein sequence ID" value="MBD1393394.1"/>
    <property type="molecule type" value="Genomic_DNA"/>
</dbReference>
<dbReference type="InterPro" id="IPR019563">
    <property type="entry name" value="GH97_catalytic"/>
</dbReference>
<comment type="subunit">
    <text evidence="2">Monomer.</text>
</comment>
<evidence type="ECO:0000256" key="4">
    <source>
        <dbReference type="ARBA" id="ARBA00022837"/>
    </source>
</evidence>
<keyword evidence="11" id="KW-1185">Reference proteome</keyword>
<evidence type="ECO:0000256" key="6">
    <source>
        <dbReference type="SAM" id="SignalP"/>
    </source>
</evidence>
<dbReference type="Gene3D" id="3.20.20.70">
    <property type="entry name" value="Aldolase class I"/>
    <property type="match status" value="1"/>
</dbReference>
<feature type="domain" description="Glycosyl-hydrolase 97 N-terminal" evidence="8">
    <location>
        <begin position="42"/>
        <end position="276"/>
    </location>
</feature>
<evidence type="ECO:0000313" key="11">
    <source>
        <dbReference type="Proteomes" id="UP000619078"/>
    </source>
</evidence>
<feature type="signal peptide" evidence="6">
    <location>
        <begin position="1"/>
        <end position="34"/>
    </location>
</feature>
<accession>A0A926NXA0</accession>
<reference evidence="10" key="1">
    <citation type="submission" date="2020-09" db="EMBL/GenBank/DDBJ databases">
        <title>Novel species of Mucilaginibacter isolated from a glacier on the Tibetan Plateau.</title>
        <authorList>
            <person name="Liu Q."/>
            <person name="Xin Y.-H."/>
        </authorList>
    </citation>
    <scope>NUCLEOTIDE SEQUENCE</scope>
    <source>
        <strain evidence="10">ZB1P21</strain>
    </source>
</reference>
<keyword evidence="5" id="KW-0326">Glycosidase</keyword>
<dbReference type="AlphaFoldDB" id="A0A926NXA0"/>
<keyword evidence="3 10" id="KW-0378">Hydrolase</keyword>
<dbReference type="Pfam" id="PF14508">
    <property type="entry name" value="GH97_N"/>
    <property type="match status" value="1"/>
</dbReference>
<dbReference type="InterPro" id="IPR013780">
    <property type="entry name" value="Glyco_hydro_b"/>
</dbReference>
<dbReference type="Proteomes" id="UP000619078">
    <property type="component" value="Unassembled WGS sequence"/>
</dbReference>
<dbReference type="InterPro" id="IPR017853">
    <property type="entry name" value="GH"/>
</dbReference>
<dbReference type="Pfam" id="PF10566">
    <property type="entry name" value="Glyco_hydro_97"/>
    <property type="match status" value="1"/>
</dbReference>
<dbReference type="InterPro" id="IPR013785">
    <property type="entry name" value="Aldolase_TIM"/>
</dbReference>
<dbReference type="RefSeq" id="WP_191163120.1">
    <property type="nucleotide sequence ID" value="NZ_JACWMX010000003.1"/>
</dbReference>
<dbReference type="GO" id="GO:0030246">
    <property type="term" value="F:carbohydrate binding"/>
    <property type="evidence" value="ECO:0007669"/>
    <property type="project" value="InterPro"/>
</dbReference>
<dbReference type="Gene3D" id="2.60.40.1180">
    <property type="entry name" value="Golgi alpha-mannosidase II"/>
    <property type="match status" value="1"/>
</dbReference>
<sequence length="633" mass="69345">MSKLYAKPATTFYLRLLMLLLSISVLFNPAAVNAQGTKTIVVASPDGQVRIKVFLVNQMLNYTVTYKNNPVILSSAMGLVVNRETIGNAQQFGTVKNYAVNQTYGINGVHSTAVDHCNGKTVQVISNETPLTLDVRAYNNGIAFKYSIANKGEAVISKDLTQFNIPEGTTVWSQANIKYYEGSYSQKNIADFKAGDLAGPPATLQFAGNKGYAAITEGGLIDFAGMSLIASGNNGFTANLTGDTKKTGDFDSPWRIVEIGADLNSLVNCDIVTNVSKAPDATLFPQGNLTTWVKPGKSVWSWLAEKQAITSGNMKHFSDLAAELGFEYNLVDEGWGNWKDGDRDKWDLMKELVDYSAKKGVKIWVWKAYPDRAGIPGINTPEKRRDFFKKCKELGIAGLKVDFFDSEAQEINDFYQVALKDAAEYQLMMDFHGANKPTGQNRTWPNELTREAIRGLENSPPWAPGNVTLPFTRFLAGPADFTPIHFGKRMGEVTWAHHVATMVVFTSPLMCLGADPQSILDNPCKLMIQQIPPTWDETIVLPQSKIGDLALFARRKGTTWFIAGLNGKSEPKTISIPLSFLKKGKYALTTLKDMPAVQANVVITNSKIAAGASVIVNMNKTGGFVMKLDPVSK</sequence>
<dbReference type="GO" id="GO:0016798">
    <property type="term" value="F:hydrolase activity, acting on glycosyl bonds"/>
    <property type="evidence" value="ECO:0007669"/>
    <property type="project" value="UniProtKB-KW"/>
</dbReference>
<evidence type="ECO:0000259" key="8">
    <source>
        <dbReference type="Pfam" id="PF14508"/>
    </source>
</evidence>
<evidence type="ECO:0000256" key="5">
    <source>
        <dbReference type="ARBA" id="ARBA00023295"/>
    </source>
</evidence>
<evidence type="ECO:0000256" key="1">
    <source>
        <dbReference type="ARBA" id="ARBA00001913"/>
    </source>
</evidence>